<keyword evidence="1" id="KW-0732">Signal</keyword>
<dbReference type="Proteomes" id="UP000054821">
    <property type="component" value="Unassembled WGS sequence"/>
</dbReference>
<reference evidence="3 4" key="1">
    <citation type="journal article" date="2016" name="Genome Announc.">
        <title>Draft Whole-Genome Sequence of Trichoderma gamsii T6085, a Promising Biocontrol Agent of Fusarium Head Blight on Wheat.</title>
        <authorList>
            <person name="Baroncelli R."/>
            <person name="Zapparata A."/>
            <person name="Piaggeschi G."/>
            <person name="Sarrocco S."/>
            <person name="Vannacci G."/>
        </authorList>
    </citation>
    <scope>NUCLEOTIDE SEQUENCE [LARGE SCALE GENOMIC DNA]</scope>
    <source>
        <strain evidence="3 4">T6085</strain>
    </source>
</reference>
<accession>A0A0W7W1X7</accession>
<organism evidence="2 5">
    <name type="scientific">Trichoderma gamsii</name>
    <dbReference type="NCBI Taxonomy" id="398673"/>
    <lineage>
        <taxon>Eukaryota</taxon>
        <taxon>Fungi</taxon>
        <taxon>Dikarya</taxon>
        <taxon>Ascomycota</taxon>
        <taxon>Pezizomycotina</taxon>
        <taxon>Sordariomycetes</taxon>
        <taxon>Hypocreomycetidae</taxon>
        <taxon>Hypocreales</taxon>
        <taxon>Hypocreaceae</taxon>
        <taxon>Trichoderma</taxon>
    </lineage>
</organism>
<evidence type="ECO:0000313" key="4">
    <source>
        <dbReference type="Proteomes" id="UP000054821"/>
    </source>
</evidence>
<dbReference type="RefSeq" id="XP_018665698.1">
    <property type="nucleotide sequence ID" value="XM_018800866.1"/>
</dbReference>
<dbReference type="EMBL" id="MTYH01000007">
    <property type="protein sequence ID" value="PNP48439.1"/>
    <property type="molecule type" value="Genomic_DNA"/>
</dbReference>
<name>A0A0W7W1X7_9HYPO</name>
<evidence type="ECO:0000313" key="3">
    <source>
        <dbReference type="EMBL" id="PON21553.1"/>
    </source>
</evidence>
<proteinExistence type="predicted"/>
<feature type="chain" id="PRO_5014528291" description="SSCRP protein" evidence="1">
    <location>
        <begin position="20"/>
        <end position="112"/>
    </location>
</feature>
<feature type="signal peptide" evidence="1">
    <location>
        <begin position="1"/>
        <end position="19"/>
    </location>
</feature>
<sequence length="112" mass="11993">MHFSTTSFLAVLAASVASAQQMQVNYYSDQCSSYLGAVEVSWATNLYAGPPNCYNYHYGAYANIANCWAGGCVCDFYQGSNCGGGQLFQQAFEGGNCVQVDGANSFACYYGM</sequence>
<evidence type="ECO:0000313" key="2">
    <source>
        <dbReference type="EMBL" id="PNP48439.1"/>
    </source>
</evidence>
<reference evidence="3" key="3">
    <citation type="submission" date="2017-08" db="EMBL/GenBank/DDBJ databases">
        <title>Trichoderma gamsii strain T6085, whole genome shotgun sequencing project.</title>
        <authorList>
            <person name="Baroncelli R."/>
        </authorList>
    </citation>
    <scope>NUCLEOTIDE SEQUENCE</scope>
    <source>
        <strain evidence="3">T6085</strain>
    </source>
</reference>
<dbReference type="STRING" id="398673.A0A0W7W1X7"/>
<evidence type="ECO:0008006" key="6">
    <source>
        <dbReference type="Google" id="ProtNLM"/>
    </source>
</evidence>
<keyword evidence="4" id="KW-1185">Reference proteome</keyword>
<dbReference type="Proteomes" id="UP000236546">
    <property type="component" value="Unassembled WGS sequence"/>
</dbReference>
<protein>
    <recommendedName>
        <fullName evidence="6">SSCRP protein</fullName>
    </recommendedName>
</protein>
<gene>
    <name evidence="3" type="ORF">TGAM01_v209584</name>
    <name evidence="2" type="ORF">TGAMA5MH_00477</name>
</gene>
<evidence type="ECO:0000256" key="1">
    <source>
        <dbReference type="SAM" id="SignalP"/>
    </source>
</evidence>
<dbReference type="AlphaFoldDB" id="A0A0W7W1X7"/>
<reference evidence="2 5" key="2">
    <citation type="submission" date="2017-02" db="EMBL/GenBank/DDBJ databases">
        <title>Genomes of Trichoderma spp. with biocontrol activity.</title>
        <authorList>
            <person name="Gardiner D."/>
            <person name="Kazan K."/>
            <person name="Vos C."/>
            <person name="Harvey P."/>
        </authorList>
    </citation>
    <scope>NUCLEOTIDE SEQUENCE [LARGE SCALE GENOMIC DNA]</scope>
    <source>
        <strain evidence="2 5">A5MH</strain>
    </source>
</reference>
<evidence type="ECO:0000313" key="5">
    <source>
        <dbReference type="Proteomes" id="UP000236546"/>
    </source>
</evidence>
<dbReference type="GeneID" id="29980949"/>
<comment type="caution">
    <text evidence="2">The sequence shown here is derived from an EMBL/GenBank/DDBJ whole genome shotgun (WGS) entry which is preliminary data.</text>
</comment>
<dbReference type="OrthoDB" id="4887973at2759"/>
<dbReference type="EMBL" id="JPDN02000048">
    <property type="protein sequence ID" value="PON21553.1"/>
    <property type="molecule type" value="Genomic_DNA"/>
</dbReference>